<gene>
    <name evidence="1" type="ORF">L21TH_2337</name>
</gene>
<comment type="caution">
    <text evidence="1">The sequence shown here is derived from an EMBL/GenBank/DDBJ whole genome shotgun (WGS) entry which is preliminary data.</text>
</comment>
<name>R1AR51_9FIRM</name>
<evidence type="ECO:0000313" key="2">
    <source>
        <dbReference type="Proteomes" id="UP000013378"/>
    </source>
</evidence>
<dbReference type="AlphaFoldDB" id="R1AR51"/>
<evidence type="ECO:0000313" key="1">
    <source>
        <dbReference type="EMBL" id="EOC99627.1"/>
    </source>
</evidence>
<dbReference type="eggNOG" id="ENOG5032APY">
    <property type="taxonomic scope" value="Bacteria"/>
</dbReference>
<protein>
    <submittedName>
        <fullName evidence="1">Uncharacterized protein</fullName>
    </submittedName>
</protein>
<reference evidence="1 2" key="1">
    <citation type="journal article" date="2015" name="Geomicrobiol. J.">
        <title>Caldisalinibacter kiritimatiensis gen. nov., sp. nov., a moderately thermohalophilic thiosulfate-reducing bacterium from a hypersaline microbial mat.</title>
        <authorList>
            <person name="Ben Hania W."/>
            <person name="Joseph M."/>
            <person name="Fiebig A."/>
            <person name="Bunk B."/>
            <person name="Klenk H.-P."/>
            <person name="Fardeau M.-L."/>
            <person name="Spring S."/>
        </authorList>
    </citation>
    <scope>NUCLEOTIDE SEQUENCE [LARGE SCALE GENOMIC DNA]</scope>
    <source>
        <strain evidence="1 2">L21-TH-D2</strain>
    </source>
</reference>
<proteinExistence type="predicted"/>
<sequence>MKKPAGIKGKRRQERIDQKEVNVDFVVNFPLTTFQQKAIELVYFMRAVKTSQIIDILGYSERYVRKQLLTLHLNRFLHRKFPSKEKKSKRD</sequence>
<keyword evidence="2" id="KW-1185">Reference proteome</keyword>
<dbReference type="STRING" id="1304284.L21TH_2337"/>
<dbReference type="RefSeq" id="WP_006316618.1">
    <property type="nucleotide sequence ID" value="NZ_ARZA01000259.1"/>
</dbReference>
<dbReference type="Proteomes" id="UP000013378">
    <property type="component" value="Unassembled WGS sequence"/>
</dbReference>
<dbReference type="EMBL" id="ARZA01000259">
    <property type="protein sequence ID" value="EOC99627.1"/>
    <property type="molecule type" value="Genomic_DNA"/>
</dbReference>
<accession>R1AR51</accession>
<organism evidence="1 2">
    <name type="scientific">Caldisalinibacter kiritimatiensis</name>
    <dbReference type="NCBI Taxonomy" id="1304284"/>
    <lineage>
        <taxon>Bacteria</taxon>
        <taxon>Bacillati</taxon>
        <taxon>Bacillota</taxon>
        <taxon>Tissierellia</taxon>
        <taxon>Tissierellales</taxon>
        <taxon>Thermohalobacteraceae</taxon>
        <taxon>Caldisalinibacter</taxon>
    </lineage>
</organism>